<proteinExistence type="predicted"/>
<dbReference type="Proteomes" id="UP000814128">
    <property type="component" value="Unassembled WGS sequence"/>
</dbReference>
<protein>
    <submittedName>
        <fullName evidence="1">Uncharacterized protein</fullName>
    </submittedName>
</protein>
<keyword evidence="2" id="KW-1185">Reference proteome</keyword>
<accession>A0ACB8Q6U4</accession>
<organism evidence="1 2">
    <name type="scientific">Vararia minispora EC-137</name>
    <dbReference type="NCBI Taxonomy" id="1314806"/>
    <lineage>
        <taxon>Eukaryota</taxon>
        <taxon>Fungi</taxon>
        <taxon>Dikarya</taxon>
        <taxon>Basidiomycota</taxon>
        <taxon>Agaricomycotina</taxon>
        <taxon>Agaricomycetes</taxon>
        <taxon>Russulales</taxon>
        <taxon>Lachnocladiaceae</taxon>
        <taxon>Vararia</taxon>
    </lineage>
</organism>
<name>A0ACB8Q6U4_9AGAM</name>
<dbReference type="EMBL" id="MU273882">
    <property type="protein sequence ID" value="KAI0027549.1"/>
    <property type="molecule type" value="Genomic_DNA"/>
</dbReference>
<reference evidence="1" key="2">
    <citation type="journal article" date="2022" name="New Phytol.">
        <title>Evolutionary transition to the ectomycorrhizal habit in the genomes of a hyperdiverse lineage of mushroom-forming fungi.</title>
        <authorList>
            <person name="Looney B."/>
            <person name="Miyauchi S."/>
            <person name="Morin E."/>
            <person name="Drula E."/>
            <person name="Courty P.E."/>
            <person name="Kohler A."/>
            <person name="Kuo A."/>
            <person name="LaButti K."/>
            <person name="Pangilinan J."/>
            <person name="Lipzen A."/>
            <person name="Riley R."/>
            <person name="Andreopoulos W."/>
            <person name="He G."/>
            <person name="Johnson J."/>
            <person name="Nolan M."/>
            <person name="Tritt A."/>
            <person name="Barry K.W."/>
            <person name="Grigoriev I.V."/>
            <person name="Nagy L.G."/>
            <person name="Hibbett D."/>
            <person name="Henrissat B."/>
            <person name="Matheny P.B."/>
            <person name="Labbe J."/>
            <person name="Martin F.M."/>
        </authorList>
    </citation>
    <scope>NUCLEOTIDE SEQUENCE</scope>
    <source>
        <strain evidence="1">EC-137</strain>
    </source>
</reference>
<evidence type="ECO:0000313" key="1">
    <source>
        <dbReference type="EMBL" id="KAI0027549.1"/>
    </source>
</evidence>
<evidence type="ECO:0000313" key="2">
    <source>
        <dbReference type="Proteomes" id="UP000814128"/>
    </source>
</evidence>
<comment type="caution">
    <text evidence="1">The sequence shown here is derived from an EMBL/GenBank/DDBJ whole genome shotgun (WGS) entry which is preliminary data.</text>
</comment>
<gene>
    <name evidence="1" type="ORF">K488DRAFT_81076</name>
</gene>
<sequence>MTSPPLYAQILVVGGGPAGSYAATALAREGFQVVLFEAAAFPRYHIGESLIPAVRHHLRFIDAEQKIIDAGFAHKPGAAMKFTQHKHEGYTDFVALGAGNSTWNVCRADFDALLLDHAQEQGVSVFQSTKVTSIAFNDDGRPVSATYTTPIGTQDVVDNQQMITFDYLVDASGRAGLLSNNYFKTRRYNSSLRNIATWGYWRGAGVYGRGTPTEGAPWFEALTDESGWAWFIPLAGGITSVGIVRSQRASSRSRLSMRHRYLSSLNLAPGLRALLGDQAELIPGGLPTRVSGASEPGVAASSDTTIRSASDFSYSSSSYAGPGYRIVGDAGAFIDPFFSSGVHLAVNSALSAATSIAASIRGDCGEKDACDWHTERVTVSYTRFLVVVLSAYKQMRSQSQDVLTDVGEDSFDNAFKALRPIIHGNADVGPRLSEEEVQRALDFCSDLFTPTSPEQHAAARARVRRSDALFDIRAPVLTPRALDAAVATLLPAANVSGVAGEEEVRRVLGKINARRIIHRDFGGMHSLEEETLGSGVGWRVRLERGQLGLVRAHPITDKSKD</sequence>
<reference evidence="1" key="1">
    <citation type="submission" date="2021-02" db="EMBL/GenBank/DDBJ databases">
        <authorList>
            <consortium name="DOE Joint Genome Institute"/>
            <person name="Ahrendt S."/>
            <person name="Looney B.P."/>
            <person name="Miyauchi S."/>
            <person name="Morin E."/>
            <person name="Drula E."/>
            <person name="Courty P.E."/>
            <person name="Chicoki N."/>
            <person name="Fauchery L."/>
            <person name="Kohler A."/>
            <person name="Kuo A."/>
            <person name="Labutti K."/>
            <person name="Pangilinan J."/>
            <person name="Lipzen A."/>
            <person name="Riley R."/>
            <person name="Andreopoulos W."/>
            <person name="He G."/>
            <person name="Johnson J."/>
            <person name="Barry K.W."/>
            <person name="Grigoriev I.V."/>
            <person name="Nagy L."/>
            <person name="Hibbett D."/>
            <person name="Henrissat B."/>
            <person name="Matheny P.B."/>
            <person name="Labbe J."/>
            <person name="Martin F."/>
        </authorList>
    </citation>
    <scope>NUCLEOTIDE SEQUENCE</scope>
    <source>
        <strain evidence="1">EC-137</strain>
    </source>
</reference>